<dbReference type="Pfam" id="PF00580">
    <property type="entry name" value="UvrD-helicase"/>
    <property type="match status" value="2"/>
</dbReference>
<evidence type="ECO:0000256" key="5">
    <source>
        <dbReference type="PROSITE-ProRule" id="PRU00560"/>
    </source>
</evidence>
<keyword evidence="1 5" id="KW-0547">Nucleotide-binding</keyword>
<dbReference type="AlphaFoldDB" id="A0A8J3ZC51"/>
<accession>A0A8J3ZC51</accession>
<dbReference type="PROSITE" id="PS51198">
    <property type="entry name" value="UVRD_HELICASE_ATP_BIND"/>
    <property type="match status" value="1"/>
</dbReference>
<reference evidence="8" key="1">
    <citation type="submission" date="2021-01" db="EMBL/GenBank/DDBJ databases">
        <title>Whole genome shotgun sequence of Virgisporangium aurantiacum NBRC 16421.</title>
        <authorList>
            <person name="Komaki H."/>
            <person name="Tamura T."/>
        </authorList>
    </citation>
    <scope>NUCLEOTIDE SEQUENCE</scope>
    <source>
        <strain evidence="8">NBRC 16421</strain>
    </source>
</reference>
<dbReference type="GO" id="GO:0016787">
    <property type="term" value="F:hydrolase activity"/>
    <property type="evidence" value="ECO:0007669"/>
    <property type="project" value="UniProtKB-UniRule"/>
</dbReference>
<dbReference type="GO" id="GO:0043138">
    <property type="term" value="F:3'-5' DNA helicase activity"/>
    <property type="evidence" value="ECO:0007669"/>
    <property type="project" value="TreeGrafter"/>
</dbReference>
<dbReference type="RefSeq" id="WP_239152021.1">
    <property type="nucleotide sequence ID" value="NZ_BOPG01000044.1"/>
</dbReference>
<evidence type="ECO:0000256" key="3">
    <source>
        <dbReference type="ARBA" id="ARBA00022806"/>
    </source>
</evidence>
<sequence length="300" mass="33410">MIRPEQWRPVDGLVLEPNAMTAATILGTNAVVSAGPGAGKTELLAQRADFLLRTGQCRYPRRILAVSFKVDAARNLRERVRSRSGPQLAARFDSFTFDAFAKRLIDNFRPALTGQNALDPDYQIDPDTRVARKQITFKDLVPLALEILEANAYASRGIRQTYSHVFLDEFQDCTEQQYRLIKAAFSESTAILTAVGDTKQRIMAWAGALDGVLETFANDFSAEPLPLYQNRRSAPHLRRMQNRMVIEMDPKAASSDEDLAGDEGVIVRQQVEADALRSPHYCSQPRVQGGGPHGVERPRP</sequence>
<feature type="domain" description="UvrD-like helicase ATP-binding" evidence="7">
    <location>
        <begin position="13"/>
        <end position="234"/>
    </location>
</feature>
<feature type="binding site" evidence="5">
    <location>
        <begin position="34"/>
        <end position="41"/>
    </location>
    <ligand>
        <name>ATP</name>
        <dbReference type="ChEBI" id="CHEBI:30616"/>
    </ligand>
</feature>
<comment type="caution">
    <text evidence="8">The sequence shown here is derived from an EMBL/GenBank/DDBJ whole genome shotgun (WGS) entry which is preliminary data.</text>
</comment>
<evidence type="ECO:0000256" key="6">
    <source>
        <dbReference type="SAM" id="MobiDB-lite"/>
    </source>
</evidence>
<keyword evidence="2 5" id="KW-0378">Hydrolase</keyword>
<dbReference type="GO" id="GO:0000725">
    <property type="term" value="P:recombinational repair"/>
    <property type="evidence" value="ECO:0007669"/>
    <property type="project" value="TreeGrafter"/>
</dbReference>
<dbReference type="InterPro" id="IPR000212">
    <property type="entry name" value="DNA_helicase_UvrD/REP"/>
</dbReference>
<evidence type="ECO:0000313" key="9">
    <source>
        <dbReference type="Proteomes" id="UP000612585"/>
    </source>
</evidence>
<evidence type="ECO:0000259" key="7">
    <source>
        <dbReference type="PROSITE" id="PS51198"/>
    </source>
</evidence>
<dbReference type="InterPro" id="IPR027417">
    <property type="entry name" value="P-loop_NTPase"/>
</dbReference>
<dbReference type="GO" id="GO:0003677">
    <property type="term" value="F:DNA binding"/>
    <property type="evidence" value="ECO:0007669"/>
    <property type="project" value="InterPro"/>
</dbReference>
<evidence type="ECO:0000256" key="2">
    <source>
        <dbReference type="ARBA" id="ARBA00022801"/>
    </source>
</evidence>
<dbReference type="InterPro" id="IPR014016">
    <property type="entry name" value="UvrD-like_ATP-bd"/>
</dbReference>
<keyword evidence="3 5" id="KW-0347">Helicase</keyword>
<name>A0A8J3ZC51_9ACTN</name>
<dbReference type="Gene3D" id="3.40.50.300">
    <property type="entry name" value="P-loop containing nucleotide triphosphate hydrolases"/>
    <property type="match status" value="1"/>
</dbReference>
<keyword evidence="9" id="KW-1185">Reference proteome</keyword>
<evidence type="ECO:0000256" key="1">
    <source>
        <dbReference type="ARBA" id="ARBA00022741"/>
    </source>
</evidence>
<gene>
    <name evidence="8" type="ORF">Vau01_064570</name>
</gene>
<keyword evidence="4 5" id="KW-0067">ATP-binding</keyword>
<dbReference type="Proteomes" id="UP000612585">
    <property type="component" value="Unassembled WGS sequence"/>
</dbReference>
<evidence type="ECO:0000313" key="8">
    <source>
        <dbReference type="EMBL" id="GIJ58941.1"/>
    </source>
</evidence>
<dbReference type="PANTHER" id="PTHR11070">
    <property type="entry name" value="UVRD / RECB / PCRA DNA HELICASE FAMILY MEMBER"/>
    <property type="match status" value="1"/>
</dbReference>
<protein>
    <recommendedName>
        <fullName evidence="7">UvrD-like helicase ATP-binding domain-containing protein</fullName>
    </recommendedName>
</protein>
<evidence type="ECO:0000256" key="4">
    <source>
        <dbReference type="ARBA" id="ARBA00022840"/>
    </source>
</evidence>
<organism evidence="8 9">
    <name type="scientific">Virgisporangium aurantiacum</name>
    <dbReference type="NCBI Taxonomy" id="175570"/>
    <lineage>
        <taxon>Bacteria</taxon>
        <taxon>Bacillati</taxon>
        <taxon>Actinomycetota</taxon>
        <taxon>Actinomycetes</taxon>
        <taxon>Micromonosporales</taxon>
        <taxon>Micromonosporaceae</taxon>
        <taxon>Virgisporangium</taxon>
    </lineage>
</organism>
<dbReference type="SUPFAM" id="SSF52540">
    <property type="entry name" value="P-loop containing nucleoside triphosphate hydrolases"/>
    <property type="match status" value="1"/>
</dbReference>
<feature type="region of interest" description="Disordered" evidence="6">
    <location>
        <begin position="276"/>
        <end position="300"/>
    </location>
</feature>
<dbReference type="PANTHER" id="PTHR11070:SF2">
    <property type="entry name" value="ATP-DEPENDENT DNA HELICASE SRS2"/>
    <property type="match status" value="1"/>
</dbReference>
<dbReference type="EMBL" id="BOPG01000044">
    <property type="protein sequence ID" value="GIJ58941.1"/>
    <property type="molecule type" value="Genomic_DNA"/>
</dbReference>
<proteinExistence type="predicted"/>
<dbReference type="GO" id="GO:0005524">
    <property type="term" value="F:ATP binding"/>
    <property type="evidence" value="ECO:0007669"/>
    <property type="project" value="UniProtKB-UniRule"/>
</dbReference>
<dbReference type="CDD" id="cd17932">
    <property type="entry name" value="DEXQc_UvrD"/>
    <property type="match status" value="1"/>
</dbReference>